<sequence>MSQPASIMVMTSRGEHYSARDQVPRAGTFDPATLILEANAKRINQKEMVDLIIRKGRITQHYLCLLRIKLILENA</sequence>
<accession>A0A3A1UHM6</accession>
<keyword evidence="2" id="KW-1185">Reference proteome</keyword>
<comment type="caution">
    <text evidence="1">The sequence shown here is derived from an EMBL/GenBank/DDBJ whole genome shotgun (WGS) entry which is preliminary data.</text>
</comment>
<dbReference type="Proteomes" id="UP000266482">
    <property type="component" value="Unassembled WGS sequence"/>
</dbReference>
<evidence type="ECO:0000313" key="1">
    <source>
        <dbReference type="EMBL" id="RIX45334.1"/>
    </source>
</evidence>
<evidence type="ECO:0000313" key="2">
    <source>
        <dbReference type="Proteomes" id="UP000266482"/>
    </source>
</evidence>
<dbReference type="EMBL" id="QXQA01000044">
    <property type="protein sequence ID" value="RIX45334.1"/>
    <property type="molecule type" value="Genomic_DNA"/>
</dbReference>
<feature type="non-terminal residue" evidence="1">
    <location>
        <position position="1"/>
    </location>
</feature>
<name>A0A3A1UHM6_9BACL</name>
<proteinExistence type="predicted"/>
<gene>
    <name evidence="1" type="ORF">D3P08_27055</name>
</gene>
<protein>
    <submittedName>
        <fullName evidence="1">Uncharacterized protein</fullName>
    </submittedName>
</protein>
<organism evidence="1 2">
    <name type="scientific">Paenibacillus nanensis</name>
    <dbReference type="NCBI Taxonomy" id="393251"/>
    <lineage>
        <taxon>Bacteria</taxon>
        <taxon>Bacillati</taxon>
        <taxon>Bacillota</taxon>
        <taxon>Bacilli</taxon>
        <taxon>Bacillales</taxon>
        <taxon>Paenibacillaceae</taxon>
        <taxon>Paenibacillus</taxon>
    </lineage>
</organism>
<dbReference type="AlphaFoldDB" id="A0A3A1UHM6"/>
<reference evidence="1 2" key="1">
    <citation type="submission" date="2018-09" db="EMBL/GenBank/DDBJ databases">
        <title>Paenibacillus aracenensis nov. sp. isolated from a cave in southern Spain.</title>
        <authorList>
            <person name="Jurado V."/>
            <person name="Gutierrez-Patricio S."/>
            <person name="Gonzalez-Pimentel J.L."/>
            <person name="Miller A.Z."/>
            <person name="Laiz L."/>
            <person name="Saiz-Jimenez C."/>
        </authorList>
    </citation>
    <scope>NUCLEOTIDE SEQUENCE [LARGE SCALE GENOMIC DNA]</scope>
    <source>
        <strain evidence="1 2">DSM 22867</strain>
    </source>
</reference>